<keyword evidence="1" id="KW-0614">Plasmid</keyword>
<sequence length="42" mass="4714">MLELPNIGNIPPITQSRSAKTWMNKHLSYPILNGGIVFRAFS</sequence>
<protein>
    <submittedName>
        <fullName evidence="1">Uncharacterized protein</fullName>
    </submittedName>
</protein>
<geneLocation type="plasmid" evidence="1">
    <name>Drgb3</name>
</geneLocation>
<dbReference type="EMBL" id="KT351734">
    <property type="protein sequence ID" value="ALG88696.1"/>
    <property type="molecule type" value="Genomic_DNA"/>
</dbReference>
<accession>A0A0N9NLM8</accession>
<evidence type="ECO:0000313" key="1">
    <source>
        <dbReference type="EMBL" id="ALG88696.1"/>
    </source>
</evidence>
<reference evidence="1" key="2">
    <citation type="submission" date="2015-07" db="EMBL/GenBank/DDBJ databases">
        <authorList>
            <person name="Welte C."/>
            <person name="de Graaf R."/>
            <person name="van den Bosch T.J.M."/>
            <person name="Op den Camp H."/>
            <person name="van Dam N."/>
            <person name="Jetten M."/>
        </authorList>
    </citation>
    <scope>NUCLEOTIDE SEQUENCE</scope>
    <source>
        <plasmid evidence="1">Drgb3</plasmid>
    </source>
</reference>
<name>A0A0N9NLM8_PECCA</name>
<reference evidence="1" key="1">
    <citation type="journal article" date="2015" name="Environ. Microbiol.">
        <title>Plasmids from the gut microbiome of cabbage root fly larvae encode SaxA that catalyses the conversion of the plant toxin 2-phenylethyl isothiocyanate.</title>
        <authorList>
            <person name="Welte C.U."/>
            <person name="de Graaf R.M."/>
            <person name="van den Bosch T.J."/>
            <person name="Op den Camp H.J."/>
            <person name="van Dam N.M."/>
            <person name="Jetten M.S."/>
        </authorList>
    </citation>
    <scope>NUCLEOTIDE SEQUENCE</scope>
    <source>
        <plasmid evidence="1">Drgb3</plasmid>
    </source>
</reference>
<proteinExistence type="predicted"/>
<organism evidence="1">
    <name type="scientific">Pectobacterium carotovorum</name>
    <name type="common">Erwinia carotovora</name>
    <dbReference type="NCBI Taxonomy" id="554"/>
    <lineage>
        <taxon>Bacteria</taxon>
        <taxon>Pseudomonadati</taxon>
        <taxon>Pseudomonadota</taxon>
        <taxon>Gammaproteobacteria</taxon>
        <taxon>Enterobacterales</taxon>
        <taxon>Pectobacteriaceae</taxon>
        <taxon>Pectobacterium</taxon>
    </lineage>
</organism>
<dbReference type="AlphaFoldDB" id="A0A0N9NLM8"/>